<organism evidence="2">
    <name type="scientific">Pseudomonas syringae pv. actinidiae</name>
    <dbReference type="NCBI Taxonomy" id="103796"/>
    <lineage>
        <taxon>Bacteria</taxon>
        <taxon>Pseudomonadati</taxon>
        <taxon>Pseudomonadota</taxon>
        <taxon>Gammaproteobacteria</taxon>
        <taxon>Pseudomonadales</taxon>
        <taxon>Pseudomonadaceae</taxon>
        <taxon>Pseudomonas</taxon>
        <taxon>Pseudomonas syringae</taxon>
    </lineage>
</organism>
<evidence type="ECO:0000313" key="4">
    <source>
        <dbReference type="EMBL" id="ARO45182.1"/>
    </source>
</evidence>
<dbReference type="InterPro" id="IPR040782">
    <property type="entry name" value="KfrB"/>
</dbReference>
<dbReference type="Pfam" id="PF18790">
    <property type="entry name" value="KfrB"/>
    <property type="match status" value="1"/>
</dbReference>
<dbReference type="EMBL" id="KX009060">
    <property type="protein sequence ID" value="ARO44986.1"/>
    <property type="molecule type" value="Genomic_DNA"/>
</dbReference>
<proteinExistence type="predicted"/>
<dbReference type="AlphaFoldDB" id="A0A2P0QF56"/>
<feature type="domain" description="KfrB" evidence="1">
    <location>
        <begin position="115"/>
        <end position="167"/>
    </location>
</feature>
<sequence length="199" mass="21651">MEEKSGAIKYHVFEKGKAGQEFSDPAKAGAAWHKAANAADSTVIYQTPEGKAKLYADAGSDRGQVYKNLPFDSLPGAEEFKRGFKESLALEKNEFSMPVSKADFPQLGKPELGKTYEGPIVAMRNDMVIQAVKDGNRTHHVEHQRANLQFSNPSQMVQGKDVAIKYSFSANVGIVGERMELKAKAHEIQPKGLGGIGKG</sequence>
<accession>A0A2P0QF56</accession>
<geneLocation type="plasmid" evidence="4">
    <name>pUR_B4A</name>
</geneLocation>
<reference evidence="2" key="1">
    <citation type="submission" date="2016-03" db="EMBL/GenBank/DDBJ databases">
        <title>The evolution of Pseudomonas syringae pv. actinidiae in New Zealand.</title>
        <authorList>
            <person name="Taiaroa G."/>
            <person name="Poulter R.T.M."/>
            <person name="Lamont I."/>
            <person name="Stockwell P."/>
            <person name="Butler M.I."/>
        </authorList>
    </citation>
    <scope>NUCLEOTIDE SEQUENCE</scope>
    <source>
        <strain evidence="4">B4A</strain>
        <strain evidence="2">RT594</strain>
        <strain evidence="3">RT652</strain>
        <plasmid evidence="4">pUR_B4A</plasmid>
        <plasmid evidence="2">pUR_RT594</plasmid>
        <plasmid evidence="3">pUR_RT652</plasmid>
    </source>
</reference>
<dbReference type="EMBL" id="KX009061">
    <property type="protein sequence ID" value="ARO45091.1"/>
    <property type="molecule type" value="Genomic_DNA"/>
</dbReference>
<evidence type="ECO:0000259" key="1">
    <source>
        <dbReference type="Pfam" id="PF18790"/>
    </source>
</evidence>
<dbReference type="RefSeq" id="WP_080495397.1">
    <property type="nucleotide sequence ID" value="NZ_CP017011.1"/>
</dbReference>
<name>A0A2P0QF56_PSESF</name>
<geneLocation type="plasmid" evidence="2">
    <name>pUR_RT594</name>
</geneLocation>
<protein>
    <recommendedName>
        <fullName evidence="1">KfrB domain-containing protein</fullName>
    </recommendedName>
</protein>
<dbReference type="EMBL" id="KX009062">
    <property type="protein sequence ID" value="ARO45182.1"/>
    <property type="molecule type" value="Genomic_DNA"/>
</dbReference>
<geneLocation type="plasmid" evidence="3">
    <name>pUR_RT652</name>
</geneLocation>
<keyword evidence="2" id="KW-0614">Plasmid</keyword>
<evidence type="ECO:0000313" key="3">
    <source>
        <dbReference type="EMBL" id="ARO45091.1"/>
    </source>
</evidence>
<evidence type="ECO:0000313" key="2">
    <source>
        <dbReference type="EMBL" id="ARO44986.1"/>
    </source>
</evidence>